<organism evidence="1 2">
    <name type="scientific">Ficus carica</name>
    <name type="common">Common fig</name>
    <dbReference type="NCBI Taxonomy" id="3494"/>
    <lineage>
        <taxon>Eukaryota</taxon>
        <taxon>Viridiplantae</taxon>
        <taxon>Streptophyta</taxon>
        <taxon>Embryophyta</taxon>
        <taxon>Tracheophyta</taxon>
        <taxon>Spermatophyta</taxon>
        <taxon>Magnoliopsida</taxon>
        <taxon>eudicotyledons</taxon>
        <taxon>Gunneridae</taxon>
        <taxon>Pentapetalae</taxon>
        <taxon>rosids</taxon>
        <taxon>fabids</taxon>
        <taxon>Rosales</taxon>
        <taxon>Moraceae</taxon>
        <taxon>Ficeae</taxon>
        <taxon>Ficus</taxon>
    </lineage>
</organism>
<proteinExistence type="predicted"/>
<dbReference type="AlphaFoldDB" id="A0AA87ZXN4"/>
<accession>A0AA87ZXN4</accession>
<reference evidence="1" key="1">
    <citation type="submission" date="2023-07" db="EMBL/GenBank/DDBJ databases">
        <title>draft genome sequence of fig (Ficus carica).</title>
        <authorList>
            <person name="Takahashi T."/>
            <person name="Nishimura K."/>
        </authorList>
    </citation>
    <scope>NUCLEOTIDE SEQUENCE</scope>
</reference>
<name>A0AA87ZXN4_FICCA</name>
<dbReference type="Proteomes" id="UP001187192">
    <property type="component" value="Unassembled WGS sequence"/>
</dbReference>
<keyword evidence="2" id="KW-1185">Reference proteome</keyword>
<gene>
    <name evidence="1" type="ORF">TIFTF001_004351</name>
</gene>
<evidence type="ECO:0000313" key="1">
    <source>
        <dbReference type="EMBL" id="GMN33811.1"/>
    </source>
</evidence>
<comment type="caution">
    <text evidence="1">The sequence shown here is derived from an EMBL/GenBank/DDBJ whole genome shotgun (WGS) entry which is preliminary data.</text>
</comment>
<protein>
    <submittedName>
        <fullName evidence="1">Uncharacterized protein</fullName>
    </submittedName>
</protein>
<sequence>MSIEAMAMAGIDYSECGIDTEDWELGDRELPPPVYLLADQQSSESYIIEAEDKREMIISTNMVVDGKTSGKQGS</sequence>
<dbReference type="EMBL" id="BTGU01000004">
    <property type="protein sequence ID" value="GMN33811.1"/>
    <property type="molecule type" value="Genomic_DNA"/>
</dbReference>
<evidence type="ECO:0000313" key="2">
    <source>
        <dbReference type="Proteomes" id="UP001187192"/>
    </source>
</evidence>